<proteinExistence type="predicted"/>
<name>A0A7D7A487_9CLOT</name>
<evidence type="ECO:0000313" key="1">
    <source>
        <dbReference type="EMBL" id="QLY80140.1"/>
    </source>
</evidence>
<protein>
    <submittedName>
        <fullName evidence="1">Uncharacterized protein</fullName>
    </submittedName>
</protein>
<dbReference type="RefSeq" id="WP_021803881.1">
    <property type="nucleotide sequence ID" value="NZ_CAURPL010000040.1"/>
</dbReference>
<reference evidence="1 2" key="1">
    <citation type="submission" date="2020-07" db="EMBL/GenBank/DDBJ databases">
        <title>Electron transfer.</title>
        <authorList>
            <person name="Huang L."/>
            <person name="Liu X."/>
            <person name="Zhou S."/>
        </authorList>
    </citation>
    <scope>NUCLEOTIDE SEQUENCE [LARGE SCALE GENOMIC DNA]</scope>
    <source>
        <strain evidence="1 2">Lx1</strain>
    </source>
</reference>
<organism evidence="1 2">
    <name type="scientific">Clostridium intestinale</name>
    <dbReference type="NCBI Taxonomy" id="36845"/>
    <lineage>
        <taxon>Bacteria</taxon>
        <taxon>Bacillati</taxon>
        <taxon>Bacillota</taxon>
        <taxon>Clostridia</taxon>
        <taxon>Eubacteriales</taxon>
        <taxon>Clostridiaceae</taxon>
        <taxon>Clostridium</taxon>
    </lineage>
</organism>
<accession>A0A7D7A487</accession>
<dbReference type="KEGG" id="cint:HZF06_00660"/>
<dbReference type="EMBL" id="CP059378">
    <property type="protein sequence ID" value="QLY80140.1"/>
    <property type="molecule type" value="Genomic_DNA"/>
</dbReference>
<dbReference type="Proteomes" id="UP000512286">
    <property type="component" value="Chromosome"/>
</dbReference>
<gene>
    <name evidence="1" type="ORF">HZF06_00660</name>
</gene>
<dbReference type="AlphaFoldDB" id="A0A7D7A487"/>
<sequence length="56" mass="6417">MTRGNGFNCAHCPEYKKGTCNGDRDCMCYECPRNLGQCLCVKYCRETESILTIEEE</sequence>
<evidence type="ECO:0000313" key="2">
    <source>
        <dbReference type="Proteomes" id="UP000512286"/>
    </source>
</evidence>